<dbReference type="EMBL" id="JAKZEL010000007">
    <property type="protein sequence ID" value="KAI4542405.1"/>
    <property type="molecule type" value="Genomic_DNA"/>
</dbReference>
<comment type="caution">
    <text evidence="1">The sequence shown here is derived from an EMBL/GenBank/DDBJ whole genome shotgun (WGS) entry which is preliminary data.</text>
</comment>
<gene>
    <name evidence="1" type="ORF">MG293_007784</name>
</gene>
<dbReference type="Proteomes" id="UP001214576">
    <property type="component" value="Unassembled WGS sequence"/>
</dbReference>
<name>A0AAD4UF35_OVIAM</name>
<evidence type="ECO:0000313" key="1">
    <source>
        <dbReference type="EMBL" id="KAI4542405.1"/>
    </source>
</evidence>
<protein>
    <submittedName>
        <fullName evidence="1">Uncharacterized protein</fullName>
    </submittedName>
</protein>
<keyword evidence="2" id="KW-1185">Reference proteome</keyword>
<reference evidence="1" key="1">
    <citation type="submission" date="2022-03" db="EMBL/GenBank/DDBJ databases">
        <title>Genomic analyses of argali, domestic sheep and their hybrids provide insights into chromosomal evolution, heterosis and genetic basis of agronomic traits.</title>
        <authorList>
            <person name="Li M."/>
        </authorList>
    </citation>
    <scope>NUCLEOTIDE SEQUENCE</scope>
    <source>
        <strain evidence="1">CAU-MHL-2022a</strain>
        <tissue evidence="1">Skin</tissue>
    </source>
</reference>
<dbReference type="AlphaFoldDB" id="A0AAD4UF35"/>
<organism evidence="1 2">
    <name type="scientific">Ovis ammon polii</name>
    <dbReference type="NCBI Taxonomy" id="230172"/>
    <lineage>
        <taxon>Eukaryota</taxon>
        <taxon>Metazoa</taxon>
        <taxon>Chordata</taxon>
        <taxon>Craniata</taxon>
        <taxon>Vertebrata</taxon>
        <taxon>Euteleostomi</taxon>
        <taxon>Mammalia</taxon>
        <taxon>Eutheria</taxon>
        <taxon>Laurasiatheria</taxon>
        <taxon>Artiodactyla</taxon>
        <taxon>Ruminantia</taxon>
        <taxon>Pecora</taxon>
        <taxon>Bovidae</taxon>
        <taxon>Caprinae</taxon>
        <taxon>Ovis</taxon>
    </lineage>
</organism>
<sequence>MGSESGHPPCPSCTLLILRVLISHEHHLKRAYSQKLTMKHVTVEKAEKLVDQIQELCDTWDEVSQTLTGG</sequence>
<evidence type="ECO:0000313" key="2">
    <source>
        <dbReference type="Proteomes" id="UP001214576"/>
    </source>
</evidence>
<proteinExistence type="predicted"/>
<accession>A0AAD4UF35</accession>